<evidence type="ECO:0000256" key="1">
    <source>
        <dbReference type="ARBA" id="ARBA00004127"/>
    </source>
</evidence>
<comment type="similarity">
    <text evidence="2">Belongs to the UPF0073 (Hly-III) family.</text>
</comment>
<dbReference type="Pfam" id="PF03006">
    <property type="entry name" value="HlyIII"/>
    <property type="match status" value="1"/>
</dbReference>
<keyword evidence="3 7" id="KW-0812">Transmembrane</keyword>
<accession>A0A1G9IK87</accession>
<dbReference type="InterPro" id="IPR004254">
    <property type="entry name" value="AdipoR/HlyIII-related"/>
</dbReference>
<evidence type="ECO:0000313" key="8">
    <source>
        <dbReference type="EMBL" id="SDL25445.1"/>
    </source>
</evidence>
<evidence type="ECO:0000256" key="6">
    <source>
        <dbReference type="PIRSR" id="PIRSR604254-1"/>
    </source>
</evidence>
<feature type="transmembrane region" description="Helical" evidence="7">
    <location>
        <begin position="148"/>
        <end position="168"/>
    </location>
</feature>
<dbReference type="GO" id="GO:0012505">
    <property type="term" value="C:endomembrane system"/>
    <property type="evidence" value="ECO:0007669"/>
    <property type="project" value="UniProtKB-SubCell"/>
</dbReference>
<dbReference type="InterPro" id="IPR005744">
    <property type="entry name" value="Hy-lIII"/>
</dbReference>
<feature type="transmembrane region" description="Helical" evidence="7">
    <location>
        <begin position="59"/>
        <end position="82"/>
    </location>
</feature>
<evidence type="ECO:0000256" key="2">
    <source>
        <dbReference type="ARBA" id="ARBA00008488"/>
    </source>
</evidence>
<feature type="binding site" evidence="6">
    <location>
        <position position="206"/>
    </location>
    <ligand>
        <name>Zn(2+)</name>
        <dbReference type="ChEBI" id="CHEBI:29105"/>
    </ligand>
</feature>
<evidence type="ECO:0000256" key="3">
    <source>
        <dbReference type="ARBA" id="ARBA00022692"/>
    </source>
</evidence>
<dbReference type="EMBL" id="FNGS01000001">
    <property type="protein sequence ID" value="SDL25445.1"/>
    <property type="molecule type" value="Genomic_DNA"/>
</dbReference>
<dbReference type="PANTHER" id="PTHR20855:SF129">
    <property type="entry name" value="HEMOLYSIN-3 HOMOLOG"/>
    <property type="match status" value="1"/>
</dbReference>
<feature type="transmembrane region" description="Helical" evidence="7">
    <location>
        <begin position="205"/>
        <end position="223"/>
    </location>
</feature>
<comment type="subcellular location">
    <subcellularLocation>
        <location evidence="1">Endomembrane system</location>
        <topology evidence="1">Multi-pass membrane protein</topology>
    </subcellularLocation>
</comment>
<dbReference type="GO" id="GO:0046872">
    <property type="term" value="F:metal ion binding"/>
    <property type="evidence" value="ECO:0007669"/>
    <property type="project" value="UniProtKB-KW"/>
</dbReference>
<dbReference type="PANTHER" id="PTHR20855">
    <property type="entry name" value="ADIPOR/PROGESTIN RECEPTOR-RELATED"/>
    <property type="match status" value="1"/>
</dbReference>
<keyword evidence="4 7" id="KW-1133">Transmembrane helix</keyword>
<evidence type="ECO:0000256" key="7">
    <source>
        <dbReference type="SAM" id="Phobius"/>
    </source>
</evidence>
<protein>
    <submittedName>
        <fullName evidence="8">Hemolysin III</fullName>
    </submittedName>
</protein>
<keyword evidence="9" id="KW-1185">Reference proteome</keyword>
<keyword evidence="6" id="KW-0862">Zinc</keyword>
<dbReference type="NCBIfam" id="TIGR01065">
    <property type="entry name" value="hlyIII"/>
    <property type="match status" value="1"/>
</dbReference>
<evidence type="ECO:0000256" key="5">
    <source>
        <dbReference type="ARBA" id="ARBA00023136"/>
    </source>
</evidence>
<keyword evidence="5 7" id="KW-0472">Membrane</keyword>
<feature type="binding site" evidence="6">
    <location>
        <position position="80"/>
    </location>
    <ligand>
        <name>Zn(2+)</name>
        <dbReference type="ChEBI" id="CHEBI:29105"/>
    </ligand>
</feature>
<evidence type="ECO:0000256" key="4">
    <source>
        <dbReference type="ARBA" id="ARBA00022989"/>
    </source>
</evidence>
<dbReference type="STRING" id="563176.SAMN04488090_0510"/>
<gene>
    <name evidence="8" type="ORF">SAMN04488090_0510</name>
</gene>
<dbReference type="GO" id="GO:0016020">
    <property type="term" value="C:membrane"/>
    <property type="evidence" value="ECO:0007669"/>
    <property type="project" value="InterPro"/>
</dbReference>
<keyword evidence="6" id="KW-0479">Metal-binding</keyword>
<proteinExistence type="inferred from homology"/>
<feature type="transmembrane region" description="Helical" evidence="7">
    <location>
        <begin position="121"/>
        <end position="141"/>
    </location>
</feature>
<dbReference type="AlphaFoldDB" id="A0A1G9IK87"/>
<dbReference type="Proteomes" id="UP000198901">
    <property type="component" value="Unassembled WGS sequence"/>
</dbReference>
<dbReference type="GO" id="GO:0140911">
    <property type="term" value="F:pore-forming activity"/>
    <property type="evidence" value="ECO:0007669"/>
    <property type="project" value="InterPro"/>
</dbReference>
<feature type="transmembrane region" description="Helical" evidence="7">
    <location>
        <begin position="94"/>
        <end position="115"/>
    </location>
</feature>
<feature type="binding site" evidence="6">
    <location>
        <position position="202"/>
    </location>
    <ligand>
        <name>Zn(2+)</name>
        <dbReference type="ChEBI" id="CHEBI:29105"/>
    </ligand>
</feature>
<feature type="transmembrane region" description="Helical" evidence="7">
    <location>
        <begin position="26"/>
        <end position="53"/>
    </location>
</feature>
<reference evidence="8 9" key="1">
    <citation type="submission" date="2016-10" db="EMBL/GenBank/DDBJ databases">
        <authorList>
            <person name="de Groot N.N."/>
        </authorList>
    </citation>
    <scope>NUCLEOTIDE SEQUENCE [LARGE SCALE GENOMIC DNA]</scope>
    <source>
        <strain evidence="8 9">DSM 21668</strain>
    </source>
</reference>
<feature type="transmembrane region" description="Helical" evidence="7">
    <location>
        <begin position="174"/>
        <end position="193"/>
    </location>
</feature>
<organism evidence="8 9">
    <name type="scientific">Siphonobacter aquaeclarae</name>
    <dbReference type="NCBI Taxonomy" id="563176"/>
    <lineage>
        <taxon>Bacteria</taxon>
        <taxon>Pseudomonadati</taxon>
        <taxon>Bacteroidota</taxon>
        <taxon>Cytophagia</taxon>
        <taxon>Cytophagales</taxon>
        <taxon>Cytophagaceae</taxon>
        <taxon>Siphonobacter</taxon>
    </lineage>
</organism>
<sequence length="224" mass="24526">MFLPETSLVQQDDFLRMTVSSPKDELANALTHGLGAMLAVAALVLLVVFSAIYGSALHVVSFTVFGSTLVILYLASTLYHSFSGERVKALFQKLDHMSIFLLIAGTYTPFCLVALPNWIGWTLFGIIWGSAAIGIVLKAWFTGKKEALSTAMYIVMGWVALIAIKPLYDALPGVSFALLLAGGVSYTAGTYFFARDRKPYFHSIWHLFVLGGSVLHFFAVLFLL</sequence>
<evidence type="ECO:0000313" key="9">
    <source>
        <dbReference type="Proteomes" id="UP000198901"/>
    </source>
</evidence>
<name>A0A1G9IK87_9BACT</name>